<dbReference type="OrthoDB" id="194139at2759"/>
<dbReference type="Proteomes" id="UP000183567">
    <property type="component" value="Unassembled WGS sequence"/>
</dbReference>
<dbReference type="Gene3D" id="1.25.40.570">
    <property type="match status" value="1"/>
</dbReference>
<proteinExistence type="inferred from homology"/>
<protein>
    <recommendedName>
        <fullName evidence="4">COP9 signalosome complex subunit 2</fullName>
    </recommendedName>
</protein>
<keyword evidence="5" id="KW-0963">Cytoplasm</keyword>
<dbReference type="GO" id="GO:0000502">
    <property type="term" value="C:proteasome complex"/>
    <property type="evidence" value="ECO:0007669"/>
    <property type="project" value="UniProtKB-KW"/>
</dbReference>
<dbReference type="PANTHER" id="PTHR10678">
    <property type="entry name" value="26S PROTEASOME NON-ATPASE REGULATORY SUBUNIT 11/COP9 SIGNALOSOME COMPLEX SUBUNIT 2"/>
    <property type="match status" value="1"/>
</dbReference>
<dbReference type="EMBL" id="LVVM01003152">
    <property type="protein sequence ID" value="OJA15409.1"/>
    <property type="molecule type" value="Genomic_DNA"/>
</dbReference>
<evidence type="ECO:0000313" key="11">
    <source>
        <dbReference type="Proteomes" id="UP000183567"/>
    </source>
</evidence>
<dbReference type="STRING" id="180088.A0A1J8QPF4"/>
<sequence>MDDDDADYMQGSDDEDYGFDYSDGDEANESGSADVENLYYTAKSKKEDNPEEALKDFRAIIDQETEKGDWGFKALKQSTKLLFLQLHRPADALKTYTQLLTYTKSAVTRNYSEKTINGILDYVGAGKSGPVEVDVLEKFYQATKDALEEAKNDRLSVKTNLKLAKLWLDRKEYGRLTKVPIIYFPSLPHQHLLPYQLIRDLHATTKAAMDSEDQSQRGTQLLEIYALEIQMHNEMRNVKKLKEIYNASNSVRSAIPHPRIMGVIKECGGKMWMGERQWNRASEDFFESFRNYDEAGSPQRIQVLKYLVLANMLTGSEVNPFDSQETKPYKNDSQIKAMTDLVDAYQRREVHLAEKILRDNRSTIMDDAFIKAYIGELLRSLRTSYLIDLIKPYTRLELSFLAKQLNVEIAEVEELLIGLILEGKVDGRIDQVGMRLELDRGQALEKKRYAALEKWTEALEGVHAAVVAKTAAGSRGDPLMGMPPERFPPDFGGMAAAGF</sequence>
<evidence type="ECO:0000313" key="10">
    <source>
        <dbReference type="EMBL" id="OJA15409.1"/>
    </source>
</evidence>
<dbReference type="FunFam" id="1.25.40.570:FF:000006">
    <property type="entry name" value="COP9 signalosome complex subunit 2"/>
    <property type="match status" value="1"/>
</dbReference>
<feature type="compositionally biased region" description="Acidic residues" evidence="8">
    <location>
        <begin position="1"/>
        <end position="28"/>
    </location>
</feature>
<evidence type="ECO:0000259" key="9">
    <source>
        <dbReference type="PROSITE" id="PS50250"/>
    </source>
</evidence>
<dbReference type="InterPro" id="IPR050871">
    <property type="entry name" value="26S_Proteasome/COP9_Components"/>
</dbReference>
<evidence type="ECO:0000256" key="3">
    <source>
        <dbReference type="ARBA" id="ARBA00009318"/>
    </source>
</evidence>
<dbReference type="SMART" id="SM00753">
    <property type="entry name" value="PAM"/>
    <property type="match status" value="1"/>
</dbReference>
<feature type="region of interest" description="Disordered" evidence="8">
    <location>
        <begin position="1"/>
        <end position="35"/>
    </location>
</feature>
<evidence type="ECO:0000256" key="6">
    <source>
        <dbReference type="ARBA" id="ARBA00022790"/>
    </source>
</evidence>
<dbReference type="Pfam" id="PF01399">
    <property type="entry name" value="PCI"/>
    <property type="match status" value="1"/>
</dbReference>
<evidence type="ECO:0000256" key="4">
    <source>
        <dbReference type="ARBA" id="ARBA00014879"/>
    </source>
</evidence>
<gene>
    <name evidence="10" type="primary">PCI</name>
    <name evidence="10" type="ORF">AZE42_07614</name>
</gene>
<keyword evidence="10" id="KW-0647">Proteasome</keyword>
<keyword evidence="7" id="KW-0539">Nucleus</keyword>
<dbReference type="InterPro" id="IPR058796">
    <property type="entry name" value="COPS2_C"/>
</dbReference>
<comment type="similarity">
    <text evidence="3">Belongs to the CSN2 family.</text>
</comment>
<evidence type="ECO:0000256" key="7">
    <source>
        <dbReference type="ARBA" id="ARBA00023242"/>
    </source>
</evidence>
<evidence type="ECO:0000256" key="1">
    <source>
        <dbReference type="ARBA" id="ARBA00004123"/>
    </source>
</evidence>
<dbReference type="PROSITE" id="PS50250">
    <property type="entry name" value="PCI"/>
    <property type="match status" value="1"/>
</dbReference>
<dbReference type="AlphaFoldDB" id="A0A1J8QPF4"/>
<evidence type="ECO:0000256" key="8">
    <source>
        <dbReference type="SAM" id="MobiDB-lite"/>
    </source>
</evidence>
<name>A0A1J8QPF4_9AGAM</name>
<accession>A0A1J8QPF4</accession>
<dbReference type="InterPro" id="IPR036390">
    <property type="entry name" value="WH_DNA-bd_sf"/>
</dbReference>
<dbReference type="Pfam" id="PF25983">
    <property type="entry name" value="COPS2_C"/>
    <property type="match status" value="1"/>
</dbReference>
<reference evidence="10 11" key="1">
    <citation type="submission" date="2016-03" db="EMBL/GenBank/DDBJ databases">
        <title>Comparative genomics of the ectomycorrhizal sister species Rhizopogon vinicolor and Rhizopogon vesiculosus (Basidiomycota: Boletales) reveals a divergence of the mating type B locus.</title>
        <authorList>
            <person name="Mujic A.B."/>
            <person name="Kuo A."/>
            <person name="Tritt A."/>
            <person name="Lipzen A."/>
            <person name="Chen C."/>
            <person name="Johnson J."/>
            <person name="Sharma A."/>
            <person name="Barry K."/>
            <person name="Grigoriev I.V."/>
            <person name="Spatafora J.W."/>
        </authorList>
    </citation>
    <scope>NUCLEOTIDE SEQUENCE [LARGE SCALE GENOMIC DNA]</scope>
    <source>
        <strain evidence="10 11">AM-OR11-056</strain>
    </source>
</reference>
<organism evidence="10 11">
    <name type="scientific">Rhizopogon vesiculosus</name>
    <dbReference type="NCBI Taxonomy" id="180088"/>
    <lineage>
        <taxon>Eukaryota</taxon>
        <taxon>Fungi</taxon>
        <taxon>Dikarya</taxon>
        <taxon>Basidiomycota</taxon>
        <taxon>Agaricomycotina</taxon>
        <taxon>Agaricomycetes</taxon>
        <taxon>Agaricomycetidae</taxon>
        <taxon>Boletales</taxon>
        <taxon>Suillineae</taxon>
        <taxon>Rhizopogonaceae</taxon>
        <taxon>Rhizopogon</taxon>
    </lineage>
</organism>
<keyword evidence="11" id="KW-1185">Reference proteome</keyword>
<comment type="subcellular location">
    <subcellularLocation>
        <location evidence="2">Cytoplasm</location>
    </subcellularLocation>
    <subcellularLocation>
        <location evidence="1">Nucleus</location>
    </subcellularLocation>
</comment>
<feature type="domain" description="PCI" evidence="9">
    <location>
        <begin position="281"/>
        <end position="443"/>
    </location>
</feature>
<evidence type="ECO:0000256" key="2">
    <source>
        <dbReference type="ARBA" id="ARBA00004496"/>
    </source>
</evidence>
<dbReference type="GO" id="GO:0005737">
    <property type="term" value="C:cytoplasm"/>
    <property type="evidence" value="ECO:0007669"/>
    <property type="project" value="UniProtKB-SubCell"/>
</dbReference>
<dbReference type="GO" id="GO:0008180">
    <property type="term" value="C:COP9 signalosome"/>
    <property type="evidence" value="ECO:0007669"/>
    <property type="project" value="UniProtKB-KW"/>
</dbReference>
<dbReference type="SUPFAM" id="SSF46785">
    <property type="entry name" value="Winged helix' DNA-binding domain"/>
    <property type="match status" value="1"/>
</dbReference>
<keyword evidence="6" id="KW-0736">Signalosome</keyword>
<dbReference type="InterPro" id="IPR000717">
    <property type="entry name" value="PCI_dom"/>
</dbReference>
<evidence type="ECO:0000256" key="5">
    <source>
        <dbReference type="ARBA" id="ARBA00022490"/>
    </source>
</evidence>
<comment type="caution">
    <text evidence="10">The sequence shown here is derived from an EMBL/GenBank/DDBJ whole genome shotgun (WGS) entry which is preliminary data.</text>
</comment>
<dbReference type="SMART" id="SM00088">
    <property type="entry name" value="PINT"/>
    <property type="match status" value="1"/>
</dbReference>